<proteinExistence type="predicted"/>
<dbReference type="Proteomes" id="UP000503349">
    <property type="component" value="Chromosome 2"/>
</dbReference>
<evidence type="ECO:0000313" key="1">
    <source>
        <dbReference type="EMBL" id="KAF3686181.1"/>
    </source>
</evidence>
<sequence>MFSSPPSPHRFHSHPPGYLFSEAPAVVALPPGAGFSLYQDALIKITLCSLLQAKAISYSSQLFPLRSLLTRIISFTGGPDGYIFTH</sequence>
<keyword evidence="2" id="KW-1185">Reference proteome</keyword>
<accession>A0A6G1P7C8</accession>
<organism evidence="1 2">
    <name type="scientific">Channa argus</name>
    <name type="common">Northern snakehead</name>
    <name type="synonym">Ophicephalus argus</name>
    <dbReference type="NCBI Taxonomy" id="215402"/>
    <lineage>
        <taxon>Eukaryota</taxon>
        <taxon>Metazoa</taxon>
        <taxon>Chordata</taxon>
        <taxon>Craniata</taxon>
        <taxon>Vertebrata</taxon>
        <taxon>Euteleostomi</taxon>
        <taxon>Actinopterygii</taxon>
        <taxon>Neopterygii</taxon>
        <taxon>Teleostei</taxon>
        <taxon>Neoteleostei</taxon>
        <taxon>Acanthomorphata</taxon>
        <taxon>Anabantaria</taxon>
        <taxon>Anabantiformes</taxon>
        <taxon>Channoidei</taxon>
        <taxon>Channidae</taxon>
        <taxon>Channa</taxon>
    </lineage>
</organism>
<evidence type="ECO:0000313" key="2">
    <source>
        <dbReference type="Proteomes" id="UP000503349"/>
    </source>
</evidence>
<dbReference type="EMBL" id="CM015713">
    <property type="protein sequence ID" value="KAF3686181.1"/>
    <property type="molecule type" value="Genomic_DNA"/>
</dbReference>
<dbReference type="AlphaFoldDB" id="A0A6G1P7C8"/>
<protein>
    <submittedName>
        <fullName evidence="1">Uncharacterized protein</fullName>
    </submittedName>
</protein>
<reference evidence="1 2" key="1">
    <citation type="submission" date="2019-02" db="EMBL/GenBank/DDBJ databases">
        <title>Opniocepnalus argus genome.</title>
        <authorList>
            <person name="Zhou C."/>
            <person name="Xiao S."/>
        </authorList>
    </citation>
    <scope>NUCLEOTIDE SEQUENCE [LARGE SCALE GENOMIC DNA]</scope>
    <source>
        <strain evidence="1">OARG1902GOOAL</strain>
        <tissue evidence="1">Muscle</tissue>
    </source>
</reference>
<gene>
    <name evidence="1" type="ORF">EXN66_Car001853</name>
</gene>
<name>A0A6G1P7C8_CHAAH</name>
<reference evidence="2" key="2">
    <citation type="submission" date="2019-02" db="EMBL/GenBank/DDBJ databases">
        <title>Opniocepnalus argus Var Kimnra genome.</title>
        <authorList>
            <person name="Zhou C."/>
            <person name="Xiao S."/>
        </authorList>
    </citation>
    <scope>NUCLEOTIDE SEQUENCE [LARGE SCALE GENOMIC DNA]</scope>
</reference>